<feature type="domain" description="CENP-V/GFA" evidence="4">
    <location>
        <begin position="3"/>
        <end position="124"/>
    </location>
</feature>
<evidence type="ECO:0000256" key="1">
    <source>
        <dbReference type="ARBA" id="ARBA00005495"/>
    </source>
</evidence>
<dbReference type="Pfam" id="PF04828">
    <property type="entry name" value="GFA"/>
    <property type="match status" value="1"/>
</dbReference>
<dbReference type="InterPro" id="IPR006913">
    <property type="entry name" value="CENP-V/GFA"/>
</dbReference>
<keyword evidence="2" id="KW-0479">Metal-binding</keyword>
<dbReference type="InterPro" id="IPR011057">
    <property type="entry name" value="Mss4-like_sf"/>
</dbReference>
<evidence type="ECO:0000256" key="3">
    <source>
        <dbReference type="ARBA" id="ARBA00022833"/>
    </source>
</evidence>
<comment type="caution">
    <text evidence="5">The sequence shown here is derived from an EMBL/GenBank/DDBJ whole genome shotgun (WGS) entry which is preliminary data.</text>
</comment>
<reference evidence="5 6" key="1">
    <citation type="submission" date="2020-09" db="EMBL/GenBank/DDBJ databases">
        <title>Dyella sp. 7MK23 isolated from forest soil.</title>
        <authorList>
            <person name="Fu J."/>
        </authorList>
    </citation>
    <scope>NUCLEOTIDE SEQUENCE [LARGE SCALE GENOMIC DNA]</scope>
    <source>
        <strain evidence="5 6">7MK23</strain>
    </source>
</reference>
<proteinExistence type="inferred from homology"/>
<dbReference type="SUPFAM" id="SSF51316">
    <property type="entry name" value="Mss4-like"/>
    <property type="match status" value="1"/>
</dbReference>
<evidence type="ECO:0000259" key="4">
    <source>
        <dbReference type="PROSITE" id="PS51891"/>
    </source>
</evidence>
<evidence type="ECO:0000256" key="2">
    <source>
        <dbReference type="ARBA" id="ARBA00022723"/>
    </source>
</evidence>
<name>A0ABR9GFQ3_9GAMM</name>
<dbReference type="PANTHER" id="PTHR28620">
    <property type="entry name" value="CENTROMERE PROTEIN V"/>
    <property type="match status" value="1"/>
</dbReference>
<dbReference type="PANTHER" id="PTHR28620:SF1">
    <property type="entry name" value="CENP-V_GFA DOMAIN-CONTAINING PROTEIN"/>
    <property type="match status" value="1"/>
</dbReference>
<dbReference type="InterPro" id="IPR052355">
    <property type="entry name" value="CENP-V-like"/>
</dbReference>
<dbReference type="Proteomes" id="UP000651010">
    <property type="component" value="Unassembled WGS sequence"/>
</dbReference>
<dbReference type="EMBL" id="JACZZA010000018">
    <property type="protein sequence ID" value="MBE1162889.1"/>
    <property type="molecule type" value="Genomic_DNA"/>
</dbReference>
<keyword evidence="6" id="KW-1185">Reference proteome</keyword>
<evidence type="ECO:0000313" key="6">
    <source>
        <dbReference type="Proteomes" id="UP000651010"/>
    </source>
</evidence>
<comment type="similarity">
    <text evidence="1">Belongs to the Gfa family.</text>
</comment>
<protein>
    <submittedName>
        <fullName evidence="5">GFA family protein</fullName>
    </submittedName>
</protein>
<dbReference type="Gene3D" id="2.170.150.70">
    <property type="match status" value="1"/>
</dbReference>
<organism evidence="5 6">
    <name type="scientific">Dyella acidiphila</name>
    <dbReference type="NCBI Taxonomy" id="2775866"/>
    <lineage>
        <taxon>Bacteria</taxon>
        <taxon>Pseudomonadati</taxon>
        <taxon>Pseudomonadota</taxon>
        <taxon>Gammaproteobacteria</taxon>
        <taxon>Lysobacterales</taxon>
        <taxon>Rhodanobacteraceae</taxon>
        <taxon>Dyella</taxon>
    </lineage>
</organism>
<gene>
    <name evidence="5" type="ORF">IGX34_21100</name>
</gene>
<sequence>MEYHASCHCKRVRFSFRSPEITTGKRCNCSLCIRKGAVLSSDYIPGDNFTLHAGESDLAAYLWNDKVMRHYFCKTCGIATYGAVTGEDGKDRYRVNLGCVEGLDALALDITIVDGKALPLADAP</sequence>
<dbReference type="RefSeq" id="WP_192557733.1">
    <property type="nucleotide sequence ID" value="NZ_JACZZA010000018.1"/>
</dbReference>
<accession>A0ABR9GFQ3</accession>
<dbReference type="PROSITE" id="PS51891">
    <property type="entry name" value="CENP_V_GFA"/>
    <property type="match status" value="1"/>
</dbReference>
<keyword evidence="3" id="KW-0862">Zinc</keyword>
<evidence type="ECO:0000313" key="5">
    <source>
        <dbReference type="EMBL" id="MBE1162889.1"/>
    </source>
</evidence>